<evidence type="ECO:0000256" key="7">
    <source>
        <dbReference type="ARBA" id="ARBA00023242"/>
    </source>
</evidence>
<sequence length="1319" mass="147883">IKANEGQETVLNCEVNTEGAKAKWLKNNETLFESSKFIMVQKDNVFSLRIKDTQKSDEANYTITLTNQRGEQAKSSANITVQEEDLRIIVPPEDVDTQEKKTISFTCKVNRPNVTVQWMKAGQEITLSKRILYRVDKDKHTLTIKDCSLADEGEYRVVAGADKATAELIISEAPADFTAQLSDQTITEFEDAEFTCELSKEKAEIKWYRDGREIREGPRYQFERDGKTCRLRIKECRPDDECEYACGVDDKRTRARLFVEETPVEIVRPPTDVFEPPGSDVVYEVELNKDRVEVKWLRNNMTIVQGDKYQMMSEGKIHRLQVCEIRPRDQGEYRVIAKDKDARAKLELAAVPTIKTLDQELVTDAGKPFVMAVPYNAYPQAEAEWFYDNISLPKDNVHTSVDRTEYRLKDPKKSEEGRYKIIIQNKHGKGEAFINLKVIDVPGPVKNLQVVDTADGEVSIAWEEPESDGGSKILAYVVERRDIKRKTWTLATDCADSTEYCVTGLQRDSKYFFRVCARNRVGSGPNVETDRAVQAKNKFDVPDPPQNVIVGNVNKFGATVSWEPPLFDGGSEITSYIIELRDRTSVSWAPVLVTKPHERSAIVNDVIENKEYIFRVKAENKAGIGKPSAATNPVKIMDPIERPSPPLNLTHSEQTKDSCLLTWETPLKNGGTPITGYIVERCEEGTDKWLRCNARLCPELLYRISGMKFGAKYSYRVLAENAAGQSDPSNIVGPVLADDPHFAPTLDLSAFKDGLEVIVPNPLVIRVPITGYPVPTAKWTFGENVLTAGDRVSMVTKSTFTELTVTPSVRPDKGRYSLTLENDVTSVSGEIEVNVIASPSAPKDLKVAEVTRRHVHLMWEAPEHDGGSPITGYQVEKREVSRKTWVKVMAGLQDQEYTVTDVVEGKEYLFRVIACNKCGPGEPAYIDDPVNVSSPATIPDPPENLKWRDKSGSKIFLSWEPPRWDGGTAIKGYIVDKCQRGTDKWEPCGDPVPDLKYEVTGLIEGQWYAYRVRALNKLGASKPCKATDEILAIDPKEPPEIQLDVKLLAGLTAKAGTKIELPADITGKPEPKVKWTKADLVLKPDDRITIDTKPGHSTVTIAKTKRDDTATYIIEAVNSSGRATATVDVNILDKPGPPAAFDISEITNESCLLAWNPPRDDGGSKVTNYIIERRAVDSEIWYKLSSTVKLTTYKATKLVAFKEYVFRVYAENQFGIGAPAEHAPITAKYPFGMLFNAISTIQKGFCKQFVCIRIHYVLVRNILDTPGPPYKLEPSDITKDAVTLSWYEPDDDGGSPITGYWVERYEPDHDKWMRCNKLP</sequence>
<feature type="domain" description="Ig-like" evidence="9">
    <location>
        <begin position="86"/>
        <end position="171"/>
    </location>
</feature>
<dbReference type="EMBL" id="JAMKFB020000009">
    <property type="protein sequence ID" value="KAL0184781.1"/>
    <property type="molecule type" value="Genomic_DNA"/>
</dbReference>
<dbReference type="FunFam" id="2.60.40.10:FF:000127">
    <property type="entry name" value="titin isoform X1"/>
    <property type="match status" value="1"/>
</dbReference>
<evidence type="ECO:0000313" key="11">
    <source>
        <dbReference type="EMBL" id="KAL0184781.1"/>
    </source>
</evidence>
<dbReference type="SMART" id="SM00408">
    <property type="entry name" value="IGc2"/>
    <property type="match status" value="4"/>
</dbReference>
<evidence type="ECO:0000259" key="9">
    <source>
        <dbReference type="PROSITE" id="PS50835"/>
    </source>
</evidence>
<dbReference type="FunFam" id="2.60.40.10:FF:001434">
    <property type="entry name" value="titin isoform X1"/>
    <property type="match status" value="1"/>
</dbReference>
<dbReference type="PANTHER" id="PTHR14340">
    <property type="entry name" value="MICROFIBRIL-ASSOCIATED GLYCOPROTEIN 3"/>
    <property type="match status" value="1"/>
</dbReference>
<dbReference type="FunFam" id="2.60.40.10:FF:001344">
    <property type="entry name" value="titin isoform X1"/>
    <property type="match status" value="1"/>
</dbReference>
<dbReference type="InterPro" id="IPR013098">
    <property type="entry name" value="Ig_I-set"/>
</dbReference>
<evidence type="ECO:0000256" key="3">
    <source>
        <dbReference type="ARBA" id="ARBA00006692"/>
    </source>
</evidence>
<feature type="non-terminal residue" evidence="11">
    <location>
        <position position="1319"/>
    </location>
</feature>
<keyword evidence="6" id="KW-1015">Disulfide bond</keyword>
<dbReference type="CDD" id="cd00063">
    <property type="entry name" value="FN3"/>
    <property type="match status" value="7"/>
</dbReference>
<keyword evidence="5" id="KW-0677">Repeat</keyword>
<evidence type="ECO:0000256" key="5">
    <source>
        <dbReference type="ARBA" id="ARBA00022737"/>
    </source>
</evidence>
<dbReference type="SUPFAM" id="SSF49265">
    <property type="entry name" value="Fibronectin type III"/>
    <property type="match status" value="4"/>
</dbReference>
<dbReference type="InterPro" id="IPR013783">
    <property type="entry name" value="Ig-like_fold"/>
</dbReference>
<feature type="domain" description="Ig-like" evidence="9">
    <location>
        <begin position="1039"/>
        <end position="1130"/>
    </location>
</feature>
<feature type="domain" description="Ig-like" evidence="9">
    <location>
        <begin position="1"/>
        <end position="80"/>
    </location>
</feature>
<protein>
    <recommendedName>
        <fullName evidence="13">Titin</fullName>
    </recommendedName>
</protein>
<feature type="domain" description="Fibronectin type-III" evidence="10">
    <location>
        <begin position="544"/>
        <end position="639"/>
    </location>
</feature>
<keyword evidence="7" id="KW-0539">Nucleus</keyword>
<evidence type="ECO:0000256" key="2">
    <source>
        <dbReference type="ARBA" id="ARBA00004496"/>
    </source>
</evidence>
<dbReference type="CDD" id="cd00096">
    <property type="entry name" value="Ig"/>
    <property type="match status" value="1"/>
</dbReference>
<proteinExistence type="inferred from homology"/>
<dbReference type="FunFam" id="2.60.40.10:FF:000050">
    <property type="entry name" value="Titin isoform B"/>
    <property type="match status" value="3"/>
</dbReference>
<dbReference type="PRINTS" id="PR00014">
    <property type="entry name" value="FNTYPEIII"/>
</dbReference>
<evidence type="ECO:0000256" key="6">
    <source>
        <dbReference type="ARBA" id="ARBA00023157"/>
    </source>
</evidence>
<accession>A0ABD0QF13</accession>
<name>A0ABD0QF13_CIRMR</name>
<dbReference type="InterPro" id="IPR007110">
    <property type="entry name" value="Ig-like_dom"/>
</dbReference>
<feature type="non-terminal residue" evidence="11">
    <location>
        <position position="1"/>
    </location>
</feature>
<dbReference type="FunFam" id="2.60.40.10:FF:000012">
    <property type="entry name" value="titin isoform X1"/>
    <property type="match status" value="1"/>
</dbReference>
<dbReference type="Gene3D" id="2.60.40.10">
    <property type="entry name" value="Immunoglobulins"/>
    <property type="match status" value="14"/>
</dbReference>
<dbReference type="FunFam" id="2.60.40.10:FF:000833">
    <property type="entry name" value="Titin b"/>
    <property type="match status" value="1"/>
</dbReference>
<feature type="domain" description="Fibronectin type-III" evidence="10">
    <location>
        <begin position="1137"/>
        <end position="1230"/>
    </location>
</feature>
<keyword evidence="8" id="KW-0393">Immunoglobulin domain</keyword>
<dbReference type="FunFam" id="2.60.40.10:FF:000811">
    <property type="entry name" value="Titin a"/>
    <property type="match status" value="1"/>
</dbReference>
<dbReference type="FunFam" id="2.60.40.10:FF:000002">
    <property type="entry name" value="Titin a"/>
    <property type="match status" value="1"/>
</dbReference>
<dbReference type="InterPro" id="IPR036179">
    <property type="entry name" value="Ig-like_dom_sf"/>
</dbReference>
<dbReference type="SUPFAM" id="SSF48726">
    <property type="entry name" value="Immunoglobulin"/>
    <property type="match status" value="7"/>
</dbReference>
<dbReference type="Pfam" id="PF00041">
    <property type="entry name" value="fn3"/>
    <property type="match status" value="6"/>
</dbReference>
<feature type="domain" description="Fibronectin type-III" evidence="10">
    <location>
        <begin position="941"/>
        <end position="1036"/>
    </location>
</feature>
<dbReference type="Proteomes" id="UP001529510">
    <property type="component" value="Unassembled WGS sequence"/>
</dbReference>
<evidence type="ECO:0000256" key="1">
    <source>
        <dbReference type="ARBA" id="ARBA00004123"/>
    </source>
</evidence>
<evidence type="ECO:0000256" key="8">
    <source>
        <dbReference type="ARBA" id="ARBA00023319"/>
    </source>
</evidence>
<comment type="similarity">
    <text evidence="3">Belongs to the protein kinase superfamily. CAMK Ser/Thr protein kinase family.</text>
</comment>
<dbReference type="Pfam" id="PF07679">
    <property type="entry name" value="I-set"/>
    <property type="match status" value="7"/>
</dbReference>
<feature type="domain" description="Ig-like" evidence="9">
    <location>
        <begin position="174"/>
        <end position="265"/>
    </location>
</feature>
<feature type="domain" description="Fibronectin type-III" evidence="10">
    <location>
        <begin position="1268"/>
        <end position="1319"/>
    </location>
</feature>
<feature type="domain" description="Fibronectin type-III" evidence="10">
    <location>
        <begin position="645"/>
        <end position="740"/>
    </location>
</feature>
<dbReference type="FunFam" id="2.60.40.10:FF:001459">
    <property type="entry name" value="Titin a"/>
    <property type="match status" value="1"/>
</dbReference>
<comment type="caution">
    <text evidence="11">The sequence shown here is derived from an EMBL/GenBank/DDBJ whole genome shotgun (WGS) entry which is preliminary data.</text>
</comment>
<dbReference type="SMART" id="SM00409">
    <property type="entry name" value="IG"/>
    <property type="match status" value="7"/>
</dbReference>
<dbReference type="PROSITE" id="PS50853">
    <property type="entry name" value="FN3"/>
    <property type="match status" value="7"/>
</dbReference>
<reference evidence="11 12" key="1">
    <citation type="submission" date="2024-05" db="EMBL/GenBank/DDBJ databases">
        <title>Genome sequencing and assembly of Indian major carp, Cirrhinus mrigala (Hamilton, 1822).</title>
        <authorList>
            <person name="Mohindra V."/>
            <person name="Chowdhury L.M."/>
            <person name="Lal K."/>
            <person name="Jena J.K."/>
        </authorList>
    </citation>
    <scope>NUCLEOTIDE SEQUENCE [LARGE SCALE GENOMIC DNA]</scope>
    <source>
        <strain evidence="11">CM1030</strain>
        <tissue evidence="11">Blood</tissue>
    </source>
</reference>
<gene>
    <name evidence="11" type="ORF">M9458_020477</name>
</gene>
<dbReference type="GO" id="GO:0005634">
    <property type="term" value="C:nucleus"/>
    <property type="evidence" value="ECO:0007669"/>
    <property type="project" value="UniProtKB-SubCell"/>
</dbReference>
<dbReference type="FunFam" id="2.60.40.10:FF:000003">
    <property type="entry name" value="Titin isoform E"/>
    <property type="match status" value="1"/>
</dbReference>
<evidence type="ECO:0000313" key="12">
    <source>
        <dbReference type="Proteomes" id="UP001529510"/>
    </source>
</evidence>
<dbReference type="GO" id="GO:0005737">
    <property type="term" value="C:cytoplasm"/>
    <property type="evidence" value="ECO:0007669"/>
    <property type="project" value="UniProtKB-SubCell"/>
</dbReference>
<keyword evidence="12" id="KW-1185">Reference proteome</keyword>
<feature type="domain" description="Fibronectin type-III" evidence="10">
    <location>
        <begin position="444"/>
        <end position="538"/>
    </location>
</feature>
<dbReference type="PANTHER" id="PTHR14340:SF13">
    <property type="entry name" value="TITIN"/>
    <property type="match status" value="1"/>
</dbReference>
<feature type="domain" description="Fibronectin type-III" evidence="10">
    <location>
        <begin position="841"/>
        <end position="936"/>
    </location>
</feature>
<dbReference type="SMART" id="SM00060">
    <property type="entry name" value="FN3"/>
    <property type="match status" value="6"/>
</dbReference>
<dbReference type="InterPro" id="IPR003598">
    <property type="entry name" value="Ig_sub2"/>
</dbReference>
<comment type="subcellular location">
    <subcellularLocation>
        <location evidence="2">Cytoplasm</location>
    </subcellularLocation>
    <subcellularLocation>
        <location evidence="1">Nucleus</location>
    </subcellularLocation>
</comment>
<dbReference type="InterPro" id="IPR003599">
    <property type="entry name" value="Ig_sub"/>
</dbReference>
<dbReference type="PROSITE" id="PS50835">
    <property type="entry name" value="IG_LIKE"/>
    <property type="match status" value="4"/>
</dbReference>
<evidence type="ECO:0000259" key="10">
    <source>
        <dbReference type="PROSITE" id="PS50853"/>
    </source>
</evidence>
<keyword evidence="4" id="KW-0963">Cytoplasm</keyword>
<evidence type="ECO:0000256" key="4">
    <source>
        <dbReference type="ARBA" id="ARBA00022490"/>
    </source>
</evidence>
<organism evidence="11 12">
    <name type="scientific">Cirrhinus mrigala</name>
    <name type="common">Mrigala</name>
    <dbReference type="NCBI Taxonomy" id="683832"/>
    <lineage>
        <taxon>Eukaryota</taxon>
        <taxon>Metazoa</taxon>
        <taxon>Chordata</taxon>
        <taxon>Craniata</taxon>
        <taxon>Vertebrata</taxon>
        <taxon>Euteleostomi</taxon>
        <taxon>Actinopterygii</taxon>
        <taxon>Neopterygii</taxon>
        <taxon>Teleostei</taxon>
        <taxon>Ostariophysi</taxon>
        <taxon>Cypriniformes</taxon>
        <taxon>Cyprinidae</taxon>
        <taxon>Labeoninae</taxon>
        <taxon>Labeonini</taxon>
        <taxon>Cirrhinus</taxon>
    </lineage>
</organism>
<dbReference type="InterPro" id="IPR036116">
    <property type="entry name" value="FN3_sf"/>
</dbReference>
<evidence type="ECO:0008006" key="13">
    <source>
        <dbReference type="Google" id="ProtNLM"/>
    </source>
</evidence>
<dbReference type="InterPro" id="IPR003961">
    <property type="entry name" value="FN3_dom"/>
</dbReference>